<keyword evidence="6" id="KW-1185">Reference proteome</keyword>
<organism evidence="5 6">
    <name type="scientific">Aristolochia fimbriata</name>
    <name type="common">White veined hardy Dutchman's pipe vine</name>
    <dbReference type="NCBI Taxonomy" id="158543"/>
    <lineage>
        <taxon>Eukaryota</taxon>
        <taxon>Viridiplantae</taxon>
        <taxon>Streptophyta</taxon>
        <taxon>Embryophyta</taxon>
        <taxon>Tracheophyta</taxon>
        <taxon>Spermatophyta</taxon>
        <taxon>Magnoliopsida</taxon>
        <taxon>Magnoliidae</taxon>
        <taxon>Piperales</taxon>
        <taxon>Aristolochiaceae</taxon>
        <taxon>Aristolochia</taxon>
    </lineage>
</organism>
<evidence type="ECO:0000259" key="4">
    <source>
        <dbReference type="Pfam" id="PF23229"/>
    </source>
</evidence>
<dbReference type="EMBL" id="JAINDJ010000008">
    <property type="protein sequence ID" value="KAG9440142.1"/>
    <property type="molecule type" value="Genomic_DNA"/>
</dbReference>
<dbReference type="InterPro" id="IPR055495">
    <property type="entry name" value="CWD_DUF7067"/>
</dbReference>
<dbReference type="Pfam" id="PF23166">
    <property type="entry name" value="Ig_N_CWD1"/>
    <property type="match status" value="1"/>
</dbReference>
<dbReference type="Proteomes" id="UP000825729">
    <property type="component" value="Unassembled WGS sequence"/>
</dbReference>
<evidence type="ECO:0000259" key="3">
    <source>
        <dbReference type="Pfam" id="PF23166"/>
    </source>
</evidence>
<reference evidence="5 6" key="1">
    <citation type="submission" date="2021-07" db="EMBL/GenBank/DDBJ databases">
        <title>The Aristolochia fimbriata genome: insights into angiosperm evolution, floral development and chemical biosynthesis.</title>
        <authorList>
            <person name="Jiao Y."/>
        </authorList>
    </citation>
    <scope>NUCLEOTIDE SEQUENCE [LARGE SCALE GENOMIC DNA]</scope>
    <source>
        <strain evidence="5">IBCAS-2021</strain>
        <tissue evidence="5">Leaf</tissue>
    </source>
</reference>
<evidence type="ECO:0000313" key="6">
    <source>
        <dbReference type="Proteomes" id="UP000825729"/>
    </source>
</evidence>
<dbReference type="Pfam" id="PF23229">
    <property type="entry name" value="DUF7067"/>
    <property type="match status" value="1"/>
</dbReference>
<gene>
    <name evidence="5" type="ORF">H6P81_020307</name>
</gene>
<dbReference type="PANTHER" id="PTHR46999">
    <property type="entry name" value="ALPHA-GLUCAN WATER DIKINASE 1, CHLOROPLASTIC-RELATED"/>
    <property type="match status" value="1"/>
</dbReference>
<evidence type="ECO:0000256" key="2">
    <source>
        <dbReference type="ARBA" id="ARBA00023277"/>
    </source>
</evidence>
<comment type="caution">
    <text evidence="5">The sequence shown here is derived from an EMBL/GenBank/DDBJ whole genome shotgun (WGS) entry which is preliminary data.</text>
</comment>
<feature type="domain" description="DUF7067" evidence="4">
    <location>
        <begin position="31"/>
        <end position="82"/>
    </location>
</feature>
<accession>A0AAV7DYC2</accession>
<feature type="domain" description="Alpha-glucan water dikinase-like N-terminal Ig-like" evidence="3">
    <location>
        <begin position="151"/>
        <end position="240"/>
    </location>
</feature>
<evidence type="ECO:0000313" key="5">
    <source>
        <dbReference type="EMBL" id="KAG9440142.1"/>
    </source>
</evidence>
<dbReference type="PANTHER" id="PTHR46999:SF4">
    <property type="entry name" value="ALPHA-GLUCAN WATER DIKINASE 2"/>
    <property type="match status" value="1"/>
</dbReference>
<dbReference type="InterPro" id="IPR056301">
    <property type="entry name" value="GWD-like_N_Ig"/>
</dbReference>
<sequence>MPPHIFRFKLNNGNFRIDIHKDFRCVSQLPKDLVDLKAYLTWESKGRPRSSPQQQKDDYEAAVREFQLQLARGISLDEIRSLLGRNDRKTGDKEEKPNAAFASSSISSLYYKRYDVSQWLNKHSGKTPSYRSTFLNLVDKSIGGTDVIQNQIFHVGNNELVVLLKIVRGHYHLLVATSMSGAQILHWGVSRQSPGEWLVPPSEILPERSKLVDGACQTYFKELSTGGGFFKFVDINLQERSKGNQMQTLTWMVNEISEKEKDAERSFMHRYNIASELLGRCRYEGELGLVAILVWFRFMACRQLKWYKNYNVQPREISAAQDKLADLLAKIYSEQPSNREYIRLIRSCVGRGGQGDGGQRIRDEILLIQRNNDCKGGMMEEWHQKLHTNSSPDDVIVCQALLDYVRSDFKLEDYWKTLNSNSLTKRTLASYDRPIISEPQFGRDIKEGLIRDLTSYLRTLKAVHSGADLESAITACLGYTSKGHGFMSEVHIQAVPGLSPKLQAVPGLSPKLQAVPDLSPKLQELLNFIQIHNEDRSVFLVEKLIEARVALHPILHKPHGRSKDLLFLDLALDSAVKTCIERQMKGSSDSQLPGTMSLISLLLENLCLSTIENEDTVYCTKDWYRA</sequence>
<proteinExistence type="predicted"/>
<evidence type="ECO:0000256" key="1">
    <source>
        <dbReference type="ARBA" id="ARBA00022723"/>
    </source>
</evidence>
<keyword evidence="2" id="KW-0119">Carbohydrate metabolism</keyword>
<keyword evidence="1" id="KW-0479">Metal-binding</keyword>
<protein>
    <submittedName>
        <fullName evidence="5">Uncharacterized protein</fullName>
    </submittedName>
</protein>
<dbReference type="AlphaFoldDB" id="A0AAV7DYC2"/>
<dbReference type="GO" id="GO:0046872">
    <property type="term" value="F:metal ion binding"/>
    <property type="evidence" value="ECO:0007669"/>
    <property type="project" value="UniProtKB-KW"/>
</dbReference>
<name>A0AAV7DYC2_ARIFI</name>